<dbReference type="PANTHER" id="PTHR10210:SF32">
    <property type="entry name" value="RIBOSE-PHOSPHATE PYROPHOSPHOKINASE 2"/>
    <property type="match status" value="1"/>
</dbReference>
<name>A0A1I0LRT6_9ACTN</name>
<dbReference type="FunFam" id="3.40.50.2020:FF:000007">
    <property type="entry name" value="Ribose-phosphate pyrophosphokinase"/>
    <property type="match status" value="1"/>
</dbReference>
<evidence type="ECO:0000256" key="7">
    <source>
        <dbReference type="ARBA" id="ARBA00022840"/>
    </source>
</evidence>
<evidence type="ECO:0000256" key="9">
    <source>
        <dbReference type="ARBA" id="ARBA00049535"/>
    </source>
</evidence>
<dbReference type="InterPro" id="IPR000836">
    <property type="entry name" value="PRTase_dom"/>
</dbReference>
<feature type="domain" description="Ribose-phosphate pyrophosphokinase N-terminal" evidence="10">
    <location>
        <begin position="4"/>
        <end position="118"/>
    </location>
</feature>
<evidence type="ECO:0000256" key="1">
    <source>
        <dbReference type="ARBA" id="ARBA00013247"/>
    </source>
</evidence>
<dbReference type="EMBL" id="FOHX01000022">
    <property type="protein sequence ID" value="SEU43953.1"/>
    <property type="molecule type" value="Genomic_DNA"/>
</dbReference>
<dbReference type="SMART" id="SM01400">
    <property type="entry name" value="Pribosyltran_N"/>
    <property type="match status" value="1"/>
</dbReference>
<reference evidence="11 12" key="1">
    <citation type="submission" date="2016-10" db="EMBL/GenBank/DDBJ databases">
        <authorList>
            <person name="de Groot N.N."/>
        </authorList>
    </citation>
    <scope>NUCLEOTIDE SEQUENCE [LARGE SCALE GENOMIC DNA]</scope>
    <source>
        <strain evidence="11 12">CGMCC 4.5598</strain>
    </source>
</reference>
<keyword evidence="2" id="KW-0808">Transferase</keyword>
<dbReference type="EC" id="2.7.6.1" evidence="1"/>
<dbReference type="SUPFAM" id="SSF53271">
    <property type="entry name" value="PRTase-like"/>
    <property type="match status" value="1"/>
</dbReference>
<protein>
    <recommendedName>
        <fullName evidence="1">ribose-phosphate diphosphokinase</fullName>
        <ecNumber evidence="1">2.7.6.1</ecNumber>
    </recommendedName>
</protein>
<evidence type="ECO:0000256" key="8">
    <source>
        <dbReference type="ARBA" id="ARBA00022842"/>
    </source>
</evidence>
<evidence type="ECO:0000256" key="6">
    <source>
        <dbReference type="ARBA" id="ARBA00022777"/>
    </source>
</evidence>
<dbReference type="CDD" id="cd06223">
    <property type="entry name" value="PRTases_typeI"/>
    <property type="match status" value="1"/>
</dbReference>
<dbReference type="Gene3D" id="3.40.50.2020">
    <property type="match status" value="2"/>
</dbReference>
<keyword evidence="7" id="KW-0067">ATP-binding</keyword>
<dbReference type="RefSeq" id="WP_091093012.1">
    <property type="nucleotide sequence ID" value="NZ_FOHX01000022.1"/>
</dbReference>
<dbReference type="GO" id="GO:0005524">
    <property type="term" value="F:ATP binding"/>
    <property type="evidence" value="ECO:0007669"/>
    <property type="project" value="UniProtKB-KW"/>
</dbReference>
<evidence type="ECO:0000256" key="2">
    <source>
        <dbReference type="ARBA" id="ARBA00022679"/>
    </source>
</evidence>
<dbReference type="InterPro" id="IPR029057">
    <property type="entry name" value="PRTase-like"/>
</dbReference>
<dbReference type="GO" id="GO:0006015">
    <property type="term" value="P:5-phosphoribose 1-diphosphate biosynthetic process"/>
    <property type="evidence" value="ECO:0007669"/>
    <property type="project" value="TreeGrafter"/>
</dbReference>
<dbReference type="PANTHER" id="PTHR10210">
    <property type="entry name" value="RIBOSE-PHOSPHATE DIPHOSPHOKINASE FAMILY MEMBER"/>
    <property type="match status" value="1"/>
</dbReference>
<dbReference type="GO" id="GO:0002189">
    <property type="term" value="C:ribose phosphate diphosphokinase complex"/>
    <property type="evidence" value="ECO:0007669"/>
    <property type="project" value="TreeGrafter"/>
</dbReference>
<keyword evidence="5" id="KW-0547">Nucleotide-binding</keyword>
<dbReference type="GO" id="GO:0006164">
    <property type="term" value="P:purine nucleotide biosynthetic process"/>
    <property type="evidence" value="ECO:0007669"/>
    <property type="project" value="TreeGrafter"/>
</dbReference>
<keyword evidence="6 11" id="KW-0418">Kinase</keyword>
<dbReference type="InterPro" id="IPR005946">
    <property type="entry name" value="Rib-P_diPkinase"/>
</dbReference>
<evidence type="ECO:0000313" key="11">
    <source>
        <dbReference type="EMBL" id="SEU43953.1"/>
    </source>
</evidence>
<dbReference type="STRING" id="568860.SAMN05421811_122106"/>
<dbReference type="Proteomes" id="UP000199361">
    <property type="component" value="Unassembled WGS sequence"/>
</dbReference>
<keyword evidence="3" id="KW-0479">Metal-binding</keyword>
<sequence>MTLQIVAGTADRALAGSIARVLGIEPASVVVERFPDGELRPVVDGLGGADVYLVQATGPPVNDHVMELLLLVDACRRAGAARVTAVVPYFGYARQDRRGRAGQAIGVHVVAGVLASAGTQRLIVVDPHTAALEAICAVAVEMLTAVPSLAQALGEQVPDGAVVVAPDLGAVKLAEHYGALLSRPVAVVRKTRLSGTRVVAEELVGDVRDRPVVIVDDMISTGGTIEAAVEVVAGHGAAPEIIVVATHGLFVEPAAERLGRATIRQVLVTDTLAQPVAPAMPLSVCSVAPLLADAIGRLHREEPLDDLLARA</sequence>
<dbReference type="OrthoDB" id="9777067at2"/>
<keyword evidence="12" id="KW-1185">Reference proteome</keyword>
<evidence type="ECO:0000313" key="12">
    <source>
        <dbReference type="Proteomes" id="UP000199361"/>
    </source>
</evidence>
<gene>
    <name evidence="11" type="ORF">SAMN05421811_122106</name>
</gene>
<comment type="catalytic activity">
    <reaction evidence="9">
        <text>D-ribose 5-phosphate + ATP = 5-phospho-alpha-D-ribose 1-diphosphate + AMP + H(+)</text>
        <dbReference type="Rhea" id="RHEA:15609"/>
        <dbReference type="ChEBI" id="CHEBI:15378"/>
        <dbReference type="ChEBI" id="CHEBI:30616"/>
        <dbReference type="ChEBI" id="CHEBI:58017"/>
        <dbReference type="ChEBI" id="CHEBI:78346"/>
        <dbReference type="ChEBI" id="CHEBI:456215"/>
        <dbReference type="EC" id="2.7.6.1"/>
    </reaction>
</comment>
<dbReference type="GO" id="GO:0000287">
    <property type="term" value="F:magnesium ion binding"/>
    <property type="evidence" value="ECO:0007669"/>
    <property type="project" value="InterPro"/>
</dbReference>
<evidence type="ECO:0000256" key="5">
    <source>
        <dbReference type="ARBA" id="ARBA00022741"/>
    </source>
</evidence>
<dbReference type="InterPro" id="IPR029099">
    <property type="entry name" value="Pribosyltran_N"/>
</dbReference>
<dbReference type="GO" id="GO:0005737">
    <property type="term" value="C:cytoplasm"/>
    <property type="evidence" value="ECO:0007669"/>
    <property type="project" value="TreeGrafter"/>
</dbReference>
<keyword evidence="8" id="KW-0460">Magnesium</keyword>
<evidence type="ECO:0000259" key="10">
    <source>
        <dbReference type="Pfam" id="PF13793"/>
    </source>
</evidence>
<dbReference type="GO" id="GO:0004749">
    <property type="term" value="F:ribose phosphate diphosphokinase activity"/>
    <property type="evidence" value="ECO:0007669"/>
    <property type="project" value="UniProtKB-EC"/>
</dbReference>
<evidence type="ECO:0000256" key="3">
    <source>
        <dbReference type="ARBA" id="ARBA00022723"/>
    </source>
</evidence>
<dbReference type="AlphaFoldDB" id="A0A1I0LRT6"/>
<organism evidence="11 12">
    <name type="scientific">Nonomuraea wenchangensis</name>
    <dbReference type="NCBI Taxonomy" id="568860"/>
    <lineage>
        <taxon>Bacteria</taxon>
        <taxon>Bacillati</taxon>
        <taxon>Actinomycetota</taxon>
        <taxon>Actinomycetes</taxon>
        <taxon>Streptosporangiales</taxon>
        <taxon>Streptosporangiaceae</taxon>
        <taxon>Nonomuraea</taxon>
    </lineage>
</organism>
<dbReference type="Pfam" id="PF13793">
    <property type="entry name" value="Pribosyltran_N"/>
    <property type="match status" value="1"/>
</dbReference>
<keyword evidence="4" id="KW-0545">Nucleotide biosynthesis</keyword>
<dbReference type="GO" id="GO:0016301">
    <property type="term" value="F:kinase activity"/>
    <property type="evidence" value="ECO:0007669"/>
    <property type="project" value="UniProtKB-KW"/>
</dbReference>
<evidence type="ECO:0000256" key="4">
    <source>
        <dbReference type="ARBA" id="ARBA00022727"/>
    </source>
</evidence>
<dbReference type="NCBIfam" id="TIGR01251">
    <property type="entry name" value="ribP_PPkin"/>
    <property type="match status" value="1"/>
</dbReference>
<proteinExistence type="predicted"/>
<dbReference type="Pfam" id="PF14572">
    <property type="entry name" value="Pribosyl_synth"/>
    <property type="match status" value="1"/>
</dbReference>
<accession>A0A1I0LRT6</accession>